<reference evidence="1 2" key="3">
    <citation type="journal article" date="2022" name="Microbiol. Spectr.">
        <title>Folding features and dynamics of 3D genome architecture in plant fungal pathogens.</title>
        <authorList>
            <person name="Xia C."/>
        </authorList>
    </citation>
    <scope>NUCLEOTIDE SEQUENCE [LARGE SCALE GENOMIC DNA]</scope>
    <source>
        <strain evidence="1 2">93-210</strain>
    </source>
</reference>
<gene>
    <name evidence="1" type="ORF">MJO28_008538</name>
</gene>
<keyword evidence="2" id="KW-1185">Reference proteome</keyword>
<reference evidence="2" key="1">
    <citation type="journal article" date="2018" name="BMC Genomics">
        <title>Genomic insights into host adaptation between the wheat stripe rust pathogen (Puccinia striiformis f. sp. tritici) and the barley stripe rust pathogen (Puccinia striiformis f. sp. hordei).</title>
        <authorList>
            <person name="Xia C."/>
            <person name="Wang M."/>
            <person name="Yin C."/>
            <person name="Cornejo O.E."/>
            <person name="Hulbert S.H."/>
            <person name="Chen X."/>
        </authorList>
    </citation>
    <scope>NUCLEOTIDE SEQUENCE [LARGE SCALE GENOMIC DNA]</scope>
    <source>
        <strain evidence="2">93-210</strain>
    </source>
</reference>
<dbReference type="EMBL" id="CM045872">
    <property type="protein sequence ID" value="KAI7949717.1"/>
    <property type="molecule type" value="Genomic_DNA"/>
</dbReference>
<sequence length="80" mass="9113">MKGTNNDAPKKYPMPCRVQPMQAPLVWRNATSSTEYTPDRGPMWTRPATIDPSQARLTQAIAERVLSVWCLSRQQFANHL</sequence>
<accession>A0ACC0EBA5</accession>
<evidence type="ECO:0000313" key="1">
    <source>
        <dbReference type="EMBL" id="KAI7949717.1"/>
    </source>
</evidence>
<organism evidence="1 2">
    <name type="scientific">Puccinia striiformis f. sp. tritici</name>
    <dbReference type="NCBI Taxonomy" id="168172"/>
    <lineage>
        <taxon>Eukaryota</taxon>
        <taxon>Fungi</taxon>
        <taxon>Dikarya</taxon>
        <taxon>Basidiomycota</taxon>
        <taxon>Pucciniomycotina</taxon>
        <taxon>Pucciniomycetes</taxon>
        <taxon>Pucciniales</taxon>
        <taxon>Pucciniaceae</taxon>
        <taxon>Puccinia</taxon>
    </lineage>
</organism>
<comment type="caution">
    <text evidence="1">The sequence shown here is derived from an EMBL/GenBank/DDBJ whole genome shotgun (WGS) entry which is preliminary data.</text>
</comment>
<proteinExistence type="predicted"/>
<name>A0ACC0EBA5_9BASI</name>
<dbReference type="Proteomes" id="UP001060170">
    <property type="component" value="Chromosome 8"/>
</dbReference>
<protein>
    <submittedName>
        <fullName evidence="1">Uncharacterized protein</fullName>
    </submittedName>
</protein>
<evidence type="ECO:0000313" key="2">
    <source>
        <dbReference type="Proteomes" id="UP001060170"/>
    </source>
</evidence>
<reference evidence="2" key="2">
    <citation type="journal article" date="2018" name="Mol. Plant Microbe Interact.">
        <title>Genome sequence resources for the wheat stripe rust pathogen (Puccinia striiformis f. sp. tritici) and the barley stripe rust pathogen (Puccinia striiformis f. sp. hordei).</title>
        <authorList>
            <person name="Xia C."/>
            <person name="Wang M."/>
            <person name="Yin C."/>
            <person name="Cornejo O.E."/>
            <person name="Hulbert S.H."/>
            <person name="Chen X."/>
        </authorList>
    </citation>
    <scope>NUCLEOTIDE SEQUENCE [LARGE SCALE GENOMIC DNA]</scope>
    <source>
        <strain evidence="2">93-210</strain>
    </source>
</reference>